<evidence type="ECO:0000259" key="5">
    <source>
        <dbReference type="Pfam" id="PF24883"/>
    </source>
</evidence>
<dbReference type="PROSITE" id="PS50297">
    <property type="entry name" value="ANK_REP_REGION"/>
    <property type="match status" value="4"/>
</dbReference>
<dbReference type="InterPro" id="IPR036770">
    <property type="entry name" value="Ankyrin_rpt-contain_sf"/>
</dbReference>
<dbReference type="SUPFAM" id="SSF53167">
    <property type="entry name" value="Purine and uridine phosphorylases"/>
    <property type="match status" value="1"/>
</dbReference>
<evidence type="ECO:0000313" key="6">
    <source>
        <dbReference type="EMBL" id="RCI12325.1"/>
    </source>
</evidence>
<sequence length="1526" mass="167011">MSDPKRYTIGWISAILFESVAARVFLDEKHDGPISTPEGDQNSYTLGRIGRHNVVMASLPMGVHGVVSAATVARDMIRSFPNVRFCLMVGVGGGAPSQRNDIRLGDVVVSTPSFAKTNFGGVVQYDYGKSVERGRFQSTRYLNRPPEVLLTAVANLSAEHIINGNSIDKAIDQILRERPRLRQDYSRPDVMTDKLYSRDGKEVIERSPRTDGQDNPAIHYGLVASADTFMERADIRDMLAEELGVLCFEMEAAGLMNNFPCIVIRGICDYSDSNWSKAWRGYAAMTAAAYAKELIQLVSAGQVEAEKGIGQLVDEVSTLRQAVEEARADKKRTGLLTWLSNIDPSGMFNAARNKHNRGTNEWLVKENEAFRAWITSPASLLWLHGKVGSGKSILCSSVIQHLQDTHGSDPQIALAYFFFSFSDMGKQEVNAMLASLIKQLCVARPDTPYSVARLGEDKERGHRPGTDKLEEALIATACGFSHTFIVIDGLDECPQLEGKREKLLEVLNNIMDRAPRNLHVFCTSRTEPDIAGAMDDISRAPGQSFAEIDLTAKRRMLDGDIDLYVRSTLASKSYKSWPEDIKNEARDTLLEKADGMFQYVSHQLDVLKKLSNIPSVRRALGDLPNGLDETYERVLLNTEPSLRHQIKSMLQWLAFSRRLLTLDELAEIFILHPESDVVLDIKERLFEADDVLKYLASLVAVAEIKRDPAHPTGEVTSIRLVHFSIKEYLISSRIADGPVKQFSFSESNAHLHIAHSCIAYHLHRSSTKEPSTSYTLARYAADYWMFHLEMTPRQCWPEETRLGALRALGAGSQSLLNMFKRSPLRSRGGELCRPLCLTALWGRCRLSEMLLCADEYTTQEDLDCALVRAAMKGHLTVARLLLDRGADFNAAILGIYDLSPEERRIDAFEATIWSGNEELLTLLLDRGADINKQRGKGGTALQIALANRKPHLAKLLIKRGAGIDVSNEAGSALTLAVSLNDPTEMLEYLLDNDVDVNTWDVKYGTALQRAASSNKSVTVLRLLLDRGAEVNAPGGPDGSVLQAACCCCGLDEVKFLLGRGADVNSQSGFYGTPLQAACFNADGFEVAMHLLQNGAEVNVPGGRFGSALQAACVEERRGSGKAKVAMVRLLLSRGADVDAAGGYCGTALQIAAEGGDVELVNLLLDHGAQVNVEVEPFGSALQAACCGSSLKHKVTIVQLLLSRGADINAEGGRHGTALQVAASQGNADLINLLLSHGARVDVEGGRFGTAIQAACWSQNVEAVRLLLQHGANLHVQGGCYGSAWHAAVSPLSIDDDPKRRKRCRKIGMGSPALLCLLLDHDDKTDVNDARGLRHATALHATLAFEYPSGLQIKRLRFLLDRCADVNLAAGKYGFPLQAACAVEYWPEFVYQSPERAKNVEFLLENCPGIDVNARGGVFGSALEAAAYSGQRRSAELLLSKGADGNAVGGKYGNPLNAAVVRGNWDVVRVLLRHGATPDSHRLEGPDEEWLGRVGREDGRGAVERYRRFWEVQRGRCPRVLAGDDEG</sequence>
<dbReference type="PANTHER" id="PTHR46082:SF11">
    <property type="entry name" value="AAA+ ATPASE DOMAIN-CONTAINING PROTEIN-RELATED"/>
    <property type="match status" value="1"/>
</dbReference>
<dbReference type="PANTHER" id="PTHR46082">
    <property type="entry name" value="ATP/GTP-BINDING PROTEIN-RELATED"/>
    <property type="match status" value="1"/>
</dbReference>
<dbReference type="Proteomes" id="UP000253664">
    <property type="component" value="Unassembled WGS sequence"/>
</dbReference>
<feature type="repeat" description="ANK" evidence="2">
    <location>
        <begin position="1450"/>
        <end position="1482"/>
    </location>
</feature>
<dbReference type="Pfam" id="PF12796">
    <property type="entry name" value="Ank_2"/>
    <property type="match status" value="3"/>
</dbReference>
<dbReference type="SUPFAM" id="SSF48403">
    <property type="entry name" value="Ankyrin repeat"/>
    <property type="match status" value="2"/>
</dbReference>
<comment type="caution">
    <text evidence="6">The sequence shown here is derived from an EMBL/GenBank/DDBJ whole genome shotgun (WGS) entry which is preliminary data.</text>
</comment>
<feature type="repeat" description="ANK" evidence="2">
    <location>
        <begin position="1213"/>
        <end position="1245"/>
    </location>
</feature>
<dbReference type="EMBL" id="LKCN02000007">
    <property type="protein sequence ID" value="RCI12325.1"/>
    <property type="molecule type" value="Genomic_DNA"/>
</dbReference>
<dbReference type="Pfam" id="PF01048">
    <property type="entry name" value="PNP_UDP_1"/>
    <property type="match status" value="1"/>
</dbReference>
<dbReference type="OrthoDB" id="194358at2759"/>
<evidence type="ECO:0000259" key="4">
    <source>
        <dbReference type="Pfam" id="PF01048"/>
    </source>
</evidence>
<feature type="domain" description="Nucleoside phosphorylase" evidence="4">
    <location>
        <begin position="36"/>
        <end position="278"/>
    </location>
</feature>
<accession>A0A367LD31</accession>
<dbReference type="InterPro" id="IPR000845">
    <property type="entry name" value="Nucleoside_phosphorylase_d"/>
</dbReference>
<evidence type="ECO:0000256" key="2">
    <source>
        <dbReference type="PROSITE-ProRule" id="PRU00023"/>
    </source>
</evidence>
<feature type="domain" description="Nephrocystin 3-like N-terminal" evidence="5">
    <location>
        <begin position="358"/>
        <end position="525"/>
    </location>
</feature>
<dbReference type="Pfam" id="PF00023">
    <property type="entry name" value="Ank"/>
    <property type="match status" value="1"/>
</dbReference>
<dbReference type="InterPro" id="IPR027417">
    <property type="entry name" value="P-loop_NTPase"/>
</dbReference>
<name>A0A367LD31_9HYPO</name>
<dbReference type="InterPro" id="IPR035994">
    <property type="entry name" value="Nucleoside_phosphorylase_sf"/>
</dbReference>
<dbReference type="InterPro" id="IPR056884">
    <property type="entry name" value="NPHP3-like_N"/>
</dbReference>
<organism evidence="6 7">
    <name type="scientific">Ophiocordyceps polyrhachis-furcata BCC 54312</name>
    <dbReference type="NCBI Taxonomy" id="1330021"/>
    <lineage>
        <taxon>Eukaryota</taxon>
        <taxon>Fungi</taxon>
        <taxon>Dikarya</taxon>
        <taxon>Ascomycota</taxon>
        <taxon>Pezizomycotina</taxon>
        <taxon>Sordariomycetes</taxon>
        <taxon>Hypocreomycetidae</taxon>
        <taxon>Hypocreales</taxon>
        <taxon>Ophiocordycipitaceae</taxon>
        <taxon>Ophiocordyceps</taxon>
    </lineage>
</organism>
<dbReference type="Pfam" id="PF13637">
    <property type="entry name" value="Ank_4"/>
    <property type="match status" value="1"/>
</dbReference>
<feature type="repeat" description="ANK" evidence="2">
    <location>
        <begin position="861"/>
        <end position="890"/>
    </location>
</feature>
<gene>
    <name evidence="6" type="ORF">L249_0689</name>
</gene>
<feature type="signal peptide" evidence="3">
    <location>
        <begin position="1"/>
        <end position="22"/>
    </location>
</feature>
<keyword evidence="2" id="KW-0040">ANK repeat</keyword>
<feature type="repeat" description="ANK" evidence="2">
    <location>
        <begin position="1146"/>
        <end position="1175"/>
    </location>
</feature>
<reference evidence="6 7" key="1">
    <citation type="journal article" date="2015" name="BMC Genomics">
        <title>Insights from the genome of Ophiocordyceps polyrhachis-furcata to pathogenicity and host specificity in insect fungi.</title>
        <authorList>
            <person name="Wichadakul D."/>
            <person name="Kobmoo N."/>
            <person name="Ingsriswang S."/>
            <person name="Tangphatsornruang S."/>
            <person name="Chantasingh D."/>
            <person name="Luangsa-ard J.J."/>
            <person name="Eurwilaichitr L."/>
        </authorList>
    </citation>
    <scope>NUCLEOTIDE SEQUENCE [LARGE SCALE GENOMIC DNA]</scope>
    <source>
        <strain evidence="6 7">BCC 54312</strain>
    </source>
</reference>
<dbReference type="STRING" id="1330021.A0A367LD31"/>
<dbReference type="Pfam" id="PF24883">
    <property type="entry name" value="NPHP3_N"/>
    <property type="match status" value="1"/>
</dbReference>
<dbReference type="GO" id="GO:0009116">
    <property type="term" value="P:nucleoside metabolic process"/>
    <property type="evidence" value="ECO:0007669"/>
    <property type="project" value="InterPro"/>
</dbReference>
<dbReference type="Gene3D" id="1.25.40.20">
    <property type="entry name" value="Ankyrin repeat-containing domain"/>
    <property type="match status" value="4"/>
</dbReference>
<protein>
    <submittedName>
        <fullName evidence="6">Uncharacterized protein</fullName>
    </submittedName>
</protein>
<proteinExistence type="predicted"/>
<dbReference type="Gene3D" id="3.40.50.1580">
    <property type="entry name" value="Nucleoside phosphorylase domain"/>
    <property type="match status" value="1"/>
</dbReference>
<feature type="chain" id="PRO_5017000141" evidence="3">
    <location>
        <begin position="23"/>
        <end position="1526"/>
    </location>
</feature>
<dbReference type="SMART" id="SM00248">
    <property type="entry name" value="ANK"/>
    <property type="match status" value="15"/>
</dbReference>
<feature type="repeat" description="ANK" evidence="2">
    <location>
        <begin position="936"/>
        <end position="968"/>
    </location>
</feature>
<feature type="repeat" description="ANK" evidence="2">
    <location>
        <begin position="1002"/>
        <end position="1035"/>
    </location>
</feature>
<evidence type="ECO:0000256" key="1">
    <source>
        <dbReference type="ARBA" id="ARBA00022737"/>
    </source>
</evidence>
<keyword evidence="1" id="KW-0677">Repeat</keyword>
<dbReference type="InterPro" id="IPR002110">
    <property type="entry name" value="Ankyrin_rpt"/>
</dbReference>
<dbReference type="InterPro" id="IPR053137">
    <property type="entry name" value="NLR-like"/>
</dbReference>
<evidence type="ECO:0000313" key="7">
    <source>
        <dbReference type="Proteomes" id="UP000253664"/>
    </source>
</evidence>
<keyword evidence="3" id="KW-0732">Signal</keyword>
<dbReference type="SUPFAM" id="SSF52540">
    <property type="entry name" value="P-loop containing nucleoside triphosphate hydrolases"/>
    <property type="match status" value="1"/>
</dbReference>
<dbReference type="Gene3D" id="3.40.50.300">
    <property type="entry name" value="P-loop containing nucleotide triphosphate hydrolases"/>
    <property type="match status" value="1"/>
</dbReference>
<dbReference type="GO" id="GO:0003824">
    <property type="term" value="F:catalytic activity"/>
    <property type="evidence" value="ECO:0007669"/>
    <property type="project" value="InterPro"/>
</dbReference>
<keyword evidence="7" id="KW-1185">Reference proteome</keyword>
<dbReference type="PROSITE" id="PS50088">
    <property type="entry name" value="ANK_REPEAT"/>
    <property type="match status" value="6"/>
</dbReference>
<evidence type="ECO:0000256" key="3">
    <source>
        <dbReference type="SAM" id="SignalP"/>
    </source>
</evidence>